<dbReference type="EMBL" id="CP021121">
    <property type="protein sequence ID" value="ARQ67884.1"/>
    <property type="molecule type" value="Genomic_DNA"/>
</dbReference>
<gene>
    <name evidence="1" type="ORF">CAG99_02675</name>
</gene>
<proteinExistence type="predicted"/>
<sequence>MSVNAEPAHTARVWDYWLGGRDHYLADREVGDRVRALYPQIAEVARADREFLVRVVRYLATTANVGQFLDIGTGLPTAQNTHEVALRAAPDARVVYVDNDPLVLAHARALLVGVPAGATAYLDADLREPEAILRGAAKTLDFGRPVAVLLLGVLNFVLDDDEAADVVDRLVDGLPPGSYLALSHPTLELGGEANEAAMGFWNAHATPPITARPRAALARLLRRLDLLPPGLVPCTHWRPTGEPAPAVAQFGAVGRKV</sequence>
<keyword evidence="1" id="KW-0396">Initiation factor</keyword>
<evidence type="ECO:0000313" key="1">
    <source>
        <dbReference type="EMBL" id="ARQ67884.1"/>
    </source>
</evidence>
<dbReference type="GO" id="GO:0003743">
    <property type="term" value="F:translation initiation factor activity"/>
    <property type="evidence" value="ECO:0007669"/>
    <property type="project" value="UniProtKB-KW"/>
</dbReference>
<dbReference type="KEGG" id="smao:CAG99_02675"/>
<keyword evidence="2" id="KW-1185">Reference proteome</keyword>
<evidence type="ECO:0000313" key="2">
    <source>
        <dbReference type="Proteomes" id="UP000194218"/>
    </source>
</evidence>
<reference evidence="1 2" key="1">
    <citation type="submission" date="2017-05" db="EMBL/GenBank/DDBJ databases">
        <title>Complete genome sequence of Streptomyces sp. SCSIO 03032 revealed the diverse biosynthetic pathways for its bioactive secondary metabolites.</title>
        <authorList>
            <person name="Ma L."/>
            <person name="Zhu Y."/>
            <person name="Zhang W."/>
            <person name="Zhang G."/>
            <person name="Tian X."/>
            <person name="Zhang S."/>
            <person name="Zhang C."/>
        </authorList>
    </citation>
    <scope>NUCLEOTIDE SEQUENCE [LARGE SCALE GENOMIC DNA]</scope>
    <source>
        <strain evidence="1 2">SCSIO 03032</strain>
    </source>
</reference>
<name>A0A1W7CSW2_9ACTN</name>
<dbReference type="RefSeq" id="WP_086157408.1">
    <property type="nucleotide sequence ID" value="NZ_CP021121.1"/>
</dbReference>
<dbReference type="AlphaFoldDB" id="A0A1W7CSW2"/>
<accession>A0A1W7CSW2</accession>
<dbReference type="OrthoDB" id="4134439at2"/>
<dbReference type="Gene3D" id="3.40.50.150">
    <property type="entry name" value="Vaccinia Virus protein VP39"/>
    <property type="match status" value="1"/>
</dbReference>
<dbReference type="PIRSF" id="PIRSF017393">
    <property type="entry name" value="MTase_SAV2177"/>
    <property type="match status" value="1"/>
</dbReference>
<keyword evidence="1" id="KW-0648">Protein biosynthesis</keyword>
<dbReference type="InterPro" id="IPR029063">
    <property type="entry name" value="SAM-dependent_MTases_sf"/>
</dbReference>
<dbReference type="SUPFAM" id="SSF53335">
    <property type="entry name" value="S-adenosyl-L-methionine-dependent methyltransferases"/>
    <property type="match status" value="1"/>
</dbReference>
<dbReference type="Proteomes" id="UP000194218">
    <property type="component" value="Chromosome"/>
</dbReference>
<protein>
    <submittedName>
        <fullName evidence="1">Translation initiation factor IF-2</fullName>
    </submittedName>
</protein>
<organism evidence="1 2">
    <name type="scientific">Streptomyces marincola</name>
    <dbReference type="NCBI Taxonomy" id="2878388"/>
    <lineage>
        <taxon>Bacteria</taxon>
        <taxon>Bacillati</taxon>
        <taxon>Actinomycetota</taxon>
        <taxon>Actinomycetes</taxon>
        <taxon>Kitasatosporales</taxon>
        <taxon>Streptomycetaceae</taxon>
        <taxon>Streptomyces</taxon>
    </lineage>
</organism>
<dbReference type="InterPro" id="IPR006764">
    <property type="entry name" value="SAM_dep_MeTrfase_SAV2177_type"/>
</dbReference>
<dbReference type="Pfam" id="PF04672">
    <property type="entry name" value="Methyltransf_19"/>
    <property type="match status" value="1"/>
</dbReference>